<protein>
    <submittedName>
        <fullName evidence="1">Uncharacterized protein</fullName>
    </submittedName>
</protein>
<dbReference type="EMBL" id="ML976253">
    <property type="protein sequence ID" value="KAF1935591.1"/>
    <property type="molecule type" value="Genomic_DNA"/>
</dbReference>
<organism evidence="1 2">
    <name type="scientific">Clathrospora elynae</name>
    <dbReference type="NCBI Taxonomy" id="706981"/>
    <lineage>
        <taxon>Eukaryota</taxon>
        <taxon>Fungi</taxon>
        <taxon>Dikarya</taxon>
        <taxon>Ascomycota</taxon>
        <taxon>Pezizomycotina</taxon>
        <taxon>Dothideomycetes</taxon>
        <taxon>Pleosporomycetidae</taxon>
        <taxon>Pleosporales</taxon>
        <taxon>Diademaceae</taxon>
        <taxon>Clathrospora</taxon>
    </lineage>
</organism>
<sequence length="55" mass="6358">MGFPRASRQSALSRQKSREDLKRKLDDLDVQDSDNSYELRVGFSHQLVASHLCCY</sequence>
<keyword evidence="2" id="KW-1185">Reference proteome</keyword>
<evidence type="ECO:0000313" key="2">
    <source>
        <dbReference type="Proteomes" id="UP000800038"/>
    </source>
</evidence>
<reference evidence="1" key="1">
    <citation type="journal article" date="2020" name="Stud. Mycol.">
        <title>101 Dothideomycetes genomes: a test case for predicting lifestyles and emergence of pathogens.</title>
        <authorList>
            <person name="Haridas S."/>
            <person name="Albert R."/>
            <person name="Binder M."/>
            <person name="Bloem J."/>
            <person name="Labutti K."/>
            <person name="Salamov A."/>
            <person name="Andreopoulos B."/>
            <person name="Baker S."/>
            <person name="Barry K."/>
            <person name="Bills G."/>
            <person name="Bluhm B."/>
            <person name="Cannon C."/>
            <person name="Castanera R."/>
            <person name="Culley D."/>
            <person name="Daum C."/>
            <person name="Ezra D."/>
            <person name="Gonzalez J."/>
            <person name="Henrissat B."/>
            <person name="Kuo A."/>
            <person name="Liang C."/>
            <person name="Lipzen A."/>
            <person name="Lutzoni F."/>
            <person name="Magnuson J."/>
            <person name="Mondo S."/>
            <person name="Nolan M."/>
            <person name="Ohm R."/>
            <person name="Pangilinan J."/>
            <person name="Park H.-J."/>
            <person name="Ramirez L."/>
            <person name="Alfaro M."/>
            <person name="Sun H."/>
            <person name="Tritt A."/>
            <person name="Yoshinaga Y."/>
            <person name="Zwiers L.-H."/>
            <person name="Turgeon B."/>
            <person name="Goodwin S."/>
            <person name="Spatafora J."/>
            <person name="Crous P."/>
            <person name="Grigoriev I."/>
        </authorList>
    </citation>
    <scope>NUCLEOTIDE SEQUENCE</scope>
    <source>
        <strain evidence="1">CBS 161.51</strain>
    </source>
</reference>
<dbReference type="Proteomes" id="UP000800038">
    <property type="component" value="Unassembled WGS sequence"/>
</dbReference>
<gene>
    <name evidence="1" type="ORF">EJ02DRAFT_460242</name>
</gene>
<accession>A0A6A5S4K3</accession>
<name>A0A6A5S4K3_9PLEO</name>
<feature type="non-terminal residue" evidence="1">
    <location>
        <position position="55"/>
    </location>
</feature>
<dbReference type="AlphaFoldDB" id="A0A6A5S4K3"/>
<proteinExistence type="predicted"/>
<evidence type="ECO:0000313" key="1">
    <source>
        <dbReference type="EMBL" id="KAF1935591.1"/>
    </source>
</evidence>